<name>A0A6U5GFE9_9STRA</name>
<gene>
    <name evidence="2" type="ORF">CHYS00102_LOCUS13049</name>
    <name evidence="3" type="ORF">CHYS00102_LOCUS13051</name>
    <name evidence="4" type="ORF">CHYS00102_LOCUS13053</name>
</gene>
<dbReference type="EMBL" id="HBFR01017969">
    <property type="protein sequence ID" value="CAD8885856.1"/>
    <property type="molecule type" value="Transcribed_RNA"/>
</dbReference>
<protein>
    <submittedName>
        <fullName evidence="2">Uncharacterized protein</fullName>
    </submittedName>
</protein>
<sequence>MWLFQNSGKGHLTESISDGAKGSIFNENIAERLKNAASSALQTTFCFESSSNKINAASKFKQGPKQKSENIDDNEEPTSASQCFYKSSLYELQEVSEGRCIHAVAVHYDKDRKEYLNFMTSYPIANVDNKITHMIHVCRKIAPIPLTTYHNNVNNQSSSLVTSSSSPSQPSTQSITSSSSISSSFSSSLNIFESSNSVS</sequence>
<evidence type="ECO:0000313" key="2">
    <source>
        <dbReference type="EMBL" id="CAD8885852.1"/>
    </source>
</evidence>
<proteinExistence type="predicted"/>
<dbReference type="EMBL" id="HBFR01017967">
    <property type="protein sequence ID" value="CAD8885854.1"/>
    <property type="molecule type" value="Transcribed_RNA"/>
</dbReference>
<evidence type="ECO:0000313" key="4">
    <source>
        <dbReference type="EMBL" id="CAD8885856.1"/>
    </source>
</evidence>
<feature type="region of interest" description="Disordered" evidence="1">
    <location>
        <begin position="157"/>
        <end position="199"/>
    </location>
</feature>
<reference evidence="2" key="1">
    <citation type="submission" date="2021-01" db="EMBL/GenBank/DDBJ databases">
        <authorList>
            <person name="Corre E."/>
            <person name="Pelletier E."/>
            <person name="Niang G."/>
            <person name="Scheremetjew M."/>
            <person name="Finn R."/>
            <person name="Kale V."/>
            <person name="Holt S."/>
            <person name="Cochrane G."/>
            <person name="Meng A."/>
            <person name="Brown T."/>
            <person name="Cohen L."/>
        </authorList>
    </citation>
    <scope>NUCLEOTIDE SEQUENCE</scope>
    <source>
        <strain evidence="2">308</strain>
    </source>
</reference>
<feature type="region of interest" description="Disordered" evidence="1">
    <location>
        <begin position="59"/>
        <end position="78"/>
    </location>
</feature>
<evidence type="ECO:0000313" key="3">
    <source>
        <dbReference type="EMBL" id="CAD8885854.1"/>
    </source>
</evidence>
<accession>A0A6U5GFE9</accession>
<dbReference type="AlphaFoldDB" id="A0A6U5GFE9"/>
<evidence type="ECO:0000256" key="1">
    <source>
        <dbReference type="SAM" id="MobiDB-lite"/>
    </source>
</evidence>
<organism evidence="2">
    <name type="scientific">Corethron hystrix</name>
    <dbReference type="NCBI Taxonomy" id="216773"/>
    <lineage>
        <taxon>Eukaryota</taxon>
        <taxon>Sar</taxon>
        <taxon>Stramenopiles</taxon>
        <taxon>Ochrophyta</taxon>
        <taxon>Bacillariophyta</taxon>
        <taxon>Coscinodiscophyceae</taxon>
        <taxon>Corethrophycidae</taxon>
        <taxon>Corethrales</taxon>
        <taxon>Corethraceae</taxon>
        <taxon>Corethron</taxon>
    </lineage>
</organism>
<dbReference type="EMBL" id="HBFR01017965">
    <property type="protein sequence ID" value="CAD8885852.1"/>
    <property type="molecule type" value="Transcribed_RNA"/>
</dbReference>